<evidence type="ECO:0000256" key="2">
    <source>
        <dbReference type="ARBA" id="ARBA00005417"/>
    </source>
</evidence>
<comment type="similarity">
    <text evidence="2">Belongs to the ABC transporter superfamily.</text>
</comment>
<evidence type="ECO:0000256" key="4">
    <source>
        <dbReference type="ARBA" id="ARBA00022741"/>
    </source>
</evidence>
<protein>
    <submittedName>
        <fullName evidence="7">K02028 polar amino acid transport system ATP-binding protein</fullName>
        <ecNumber evidence="7">3.6.3.21</ecNumber>
    </submittedName>
</protein>
<evidence type="ECO:0000256" key="5">
    <source>
        <dbReference type="ARBA" id="ARBA00022840"/>
    </source>
</evidence>
<dbReference type="PROSITE" id="PS50893">
    <property type="entry name" value="ABC_TRANSPORTER_2"/>
    <property type="match status" value="1"/>
</dbReference>
<sequence>MLHSRSFSALCSSISSSATRFRSLHARSTNVWPLTVKETNMNQAAAPISQSDDIVAIRGLRKSYSTLEVLKGIDISVKRGEVVVILGPSGSGKSTMLRCVNFLENFDQGTITVEGRPVGYKMVNGTRRPVSEVDNASLRQHVGMVFQSYNLFPHRTVLQNVMMGPVKVKGMDNSKARDIAMKLLAKVGMEHKADAYPGRLSGGQQQRVAIARALAMEPSVMLFDEVTSALDPELVGEVLKVMRELAEEGMTMIVVTHEMGFARGVADRVVFMDGGVVVEQGPPEEIMTNPQTDRFRGFLSRHLSHEG</sequence>
<keyword evidence="3" id="KW-0813">Transport</keyword>
<keyword evidence="7" id="KW-0614">Plasmid</keyword>
<dbReference type="CDD" id="cd03262">
    <property type="entry name" value="ABC_HisP_GlnQ"/>
    <property type="match status" value="1"/>
</dbReference>
<dbReference type="InterPro" id="IPR027417">
    <property type="entry name" value="P-loop_NTPase"/>
</dbReference>
<dbReference type="InterPro" id="IPR017871">
    <property type="entry name" value="ABC_transporter-like_CS"/>
</dbReference>
<evidence type="ECO:0000313" key="7">
    <source>
        <dbReference type="EMBL" id="CCE98677.1"/>
    </source>
</evidence>
<evidence type="ECO:0000259" key="6">
    <source>
        <dbReference type="PROSITE" id="PS50893"/>
    </source>
</evidence>
<feature type="domain" description="ABC transporter" evidence="6">
    <location>
        <begin position="55"/>
        <end position="299"/>
    </location>
</feature>
<dbReference type="InterPro" id="IPR050086">
    <property type="entry name" value="MetN_ABC_transporter-like"/>
</dbReference>
<name>G9AC98_SINF1</name>
<dbReference type="Pfam" id="PF00005">
    <property type="entry name" value="ABC_tran"/>
    <property type="match status" value="1"/>
</dbReference>
<dbReference type="HOGENOM" id="CLU_000604_1_22_5"/>
<keyword evidence="4" id="KW-0547">Nucleotide-binding</keyword>
<keyword evidence="7" id="KW-0378">Hydrolase</keyword>
<gene>
    <name evidence="7" type="primary">atrC</name>
    <name evidence="7" type="ordered locus">SFHH103_04188</name>
</gene>
<dbReference type="KEGG" id="sfh:SFHH103_04188"/>
<keyword evidence="5 7" id="KW-0067">ATP-binding</keyword>
<dbReference type="AlphaFoldDB" id="G9AC98"/>
<dbReference type="Proteomes" id="UP000007735">
    <property type="component" value="Plasmid pSfHH103c"/>
</dbReference>
<evidence type="ECO:0000313" key="8">
    <source>
        <dbReference type="Proteomes" id="UP000007735"/>
    </source>
</evidence>
<dbReference type="SMART" id="SM00382">
    <property type="entry name" value="AAA"/>
    <property type="match status" value="1"/>
</dbReference>
<comment type="subcellular location">
    <subcellularLocation>
        <location evidence="1">Cell membrane</location>
        <topology evidence="1">Peripheral membrane protein</topology>
    </subcellularLocation>
</comment>
<proteinExistence type="inferred from homology"/>
<dbReference type="GO" id="GO:0005524">
    <property type="term" value="F:ATP binding"/>
    <property type="evidence" value="ECO:0007669"/>
    <property type="project" value="UniProtKB-KW"/>
</dbReference>
<dbReference type="PANTHER" id="PTHR43166">
    <property type="entry name" value="AMINO ACID IMPORT ATP-BINDING PROTEIN"/>
    <property type="match status" value="1"/>
</dbReference>
<geneLocation type="plasmid" evidence="7 8">
    <name>pSfHH103c</name>
</geneLocation>
<evidence type="ECO:0000256" key="1">
    <source>
        <dbReference type="ARBA" id="ARBA00004202"/>
    </source>
</evidence>
<dbReference type="PANTHER" id="PTHR43166:SF35">
    <property type="entry name" value="L-CYSTINE IMPORT ATP-BINDING PROTEIN TCYN"/>
    <property type="match status" value="1"/>
</dbReference>
<dbReference type="PROSITE" id="PS00211">
    <property type="entry name" value="ABC_TRANSPORTER_1"/>
    <property type="match status" value="1"/>
</dbReference>
<accession>G9AC98</accession>
<dbReference type="InterPro" id="IPR003439">
    <property type="entry name" value="ABC_transporter-like_ATP-bd"/>
</dbReference>
<dbReference type="InterPro" id="IPR003593">
    <property type="entry name" value="AAA+_ATPase"/>
</dbReference>
<dbReference type="FunFam" id="3.40.50.300:FF:000020">
    <property type="entry name" value="Amino acid ABC transporter ATP-binding component"/>
    <property type="match status" value="1"/>
</dbReference>
<evidence type="ECO:0000256" key="3">
    <source>
        <dbReference type="ARBA" id="ARBA00022448"/>
    </source>
</evidence>
<dbReference type="GO" id="GO:0016887">
    <property type="term" value="F:ATP hydrolysis activity"/>
    <property type="evidence" value="ECO:0007669"/>
    <property type="project" value="InterPro"/>
</dbReference>
<dbReference type="Gene3D" id="3.40.50.300">
    <property type="entry name" value="P-loop containing nucleotide triphosphate hydrolases"/>
    <property type="match status" value="1"/>
</dbReference>
<dbReference type="EMBL" id="HE616893">
    <property type="protein sequence ID" value="CCE98677.1"/>
    <property type="molecule type" value="Genomic_DNA"/>
</dbReference>
<dbReference type="PATRIC" id="fig|380.5.peg.4384"/>
<organism evidence="7 8">
    <name type="scientific">Sinorhizobium fredii (strain HH103)</name>
    <dbReference type="NCBI Taxonomy" id="1117943"/>
    <lineage>
        <taxon>Bacteria</taxon>
        <taxon>Pseudomonadati</taxon>
        <taxon>Pseudomonadota</taxon>
        <taxon>Alphaproteobacteria</taxon>
        <taxon>Hyphomicrobiales</taxon>
        <taxon>Rhizobiaceae</taxon>
        <taxon>Sinorhizobium/Ensifer group</taxon>
        <taxon>Sinorhizobium</taxon>
    </lineage>
</organism>
<dbReference type="EC" id="3.6.3.21" evidence="7"/>
<dbReference type="eggNOG" id="COG1126">
    <property type="taxonomic scope" value="Bacteria"/>
</dbReference>
<dbReference type="SUPFAM" id="SSF52540">
    <property type="entry name" value="P-loop containing nucleoside triphosphate hydrolases"/>
    <property type="match status" value="1"/>
</dbReference>
<reference evidence="7 8" key="1">
    <citation type="journal article" date="2012" name="J. Bacteriol.">
        <title>Genome sequence of the soybean symbiont Sinorhizobium fredii HH103.</title>
        <authorList>
            <person name="Weidner S."/>
            <person name="Becker A."/>
            <person name="Bonilla I."/>
            <person name="Jaenicke S."/>
            <person name="Lloret J."/>
            <person name="Margaret I."/>
            <person name="Puhler A."/>
            <person name="Ruiz-Sainz J.E."/>
            <person name="Schneiker-Bekel S."/>
            <person name="Szczepanowski R."/>
            <person name="Vinardell J.M."/>
            <person name="Zehner S."/>
            <person name="Gottfert M."/>
        </authorList>
    </citation>
    <scope>NUCLEOTIDE SEQUENCE [LARGE SCALE GENOMIC DNA]</scope>
    <source>
        <strain evidence="7 8">HH103</strain>
        <plasmid evidence="8">pSfHH103c</plasmid>
    </source>
</reference>
<dbReference type="GO" id="GO:0005886">
    <property type="term" value="C:plasma membrane"/>
    <property type="evidence" value="ECO:0007669"/>
    <property type="project" value="UniProtKB-SubCell"/>
</dbReference>